<keyword evidence="2" id="KW-1185">Reference proteome</keyword>
<dbReference type="Proteomes" id="UP000025748">
    <property type="component" value="Unassembled WGS sequence"/>
</dbReference>
<evidence type="ECO:0008006" key="3">
    <source>
        <dbReference type="Google" id="ProtNLM"/>
    </source>
</evidence>
<accession>A0ABR4R456</accession>
<organism evidence="1 2">
    <name type="scientific">Bordetella hinzii OH87 BAL007II</name>
    <dbReference type="NCBI Taxonomy" id="1331262"/>
    <lineage>
        <taxon>Bacteria</taxon>
        <taxon>Pseudomonadati</taxon>
        <taxon>Pseudomonadota</taxon>
        <taxon>Betaproteobacteria</taxon>
        <taxon>Burkholderiales</taxon>
        <taxon>Alcaligenaceae</taxon>
        <taxon>Bordetella</taxon>
    </lineage>
</organism>
<evidence type="ECO:0000313" key="1">
    <source>
        <dbReference type="EMBL" id="KCB25144.1"/>
    </source>
</evidence>
<reference evidence="1 2" key="1">
    <citation type="submission" date="2014-03" db="EMBL/GenBank/DDBJ databases">
        <title>Genome sequence of Bordetella hinzii.</title>
        <authorList>
            <person name="Register K."/>
            <person name="Harvill E."/>
            <person name="Goodfield L.L."/>
            <person name="Ivanov Y.V."/>
            <person name="Meyer J.A."/>
            <person name="Muse S.J."/>
            <person name="Jacobs N."/>
            <person name="Bendor L."/>
            <person name="Smallridge W.E."/>
            <person name="Brinkac L.M."/>
            <person name="Sanka R."/>
            <person name="Kim M."/>
            <person name="Losada L."/>
        </authorList>
    </citation>
    <scope>NUCLEOTIDE SEQUENCE [LARGE SCALE GENOMIC DNA]</scope>
    <source>
        <strain evidence="1 2">OH87 BAL007II</strain>
    </source>
</reference>
<evidence type="ECO:0000313" key="2">
    <source>
        <dbReference type="Proteomes" id="UP000025748"/>
    </source>
</evidence>
<proteinExistence type="predicted"/>
<comment type="caution">
    <text evidence="1">The sequence shown here is derived from an EMBL/GenBank/DDBJ whole genome shotgun (WGS) entry which is preliminary data.</text>
</comment>
<dbReference type="RefSeq" id="WP_032962434.1">
    <property type="nucleotide sequence ID" value="NZ_JHEM01000010.1"/>
</dbReference>
<gene>
    <name evidence="1" type="ORF">L544_1111</name>
</gene>
<protein>
    <recommendedName>
        <fullName evidence="3">Phage protein</fullName>
    </recommendedName>
</protein>
<sequence length="79" mass="8411">MTLQVDTSGAIIIDGQDTGLGLSQRKDGSVVYTRERVGVRYMEHTMPHGRYSAAHDAPASGAAGRAQLEADIRALLATQ</sequence>
<name>A0ABR4R456_9BORD</name>
<dbReference type="EMBL" id="JHEM01000010">
    <property type="protein sequence ID" value="KCB25144.1"/>
    <property type="molecule type" value="Genomic_DNA"/>
</dbReference>